<gene>
    <name evidence="1" type="ORF">E2C01_051681</name>
</gene>
<proteinExistence type="predicted"/>
<protein>
    <submittedName>
        <fullName evidence="1">Uncharacterized protein</fullName>
    </submittedName>
</protein>
<sequence length="73" mass="8510">MKTTVEDSKRCNIPVVRNRLKTVSKRRSVVQWKHVHFGGRESPSICVRILTTVRIVFHTWTDKALVKSYQLMG</sequence>
<evidence type="ECO:0000313" key="1">
    <source>
        <dbReference type="EMBL" id="MPC57694.1"/>
    </source>
</evidence>
<comment type="caution">
    <text evidence="1">The sequence shown here is derived from an EMBL/GenBank/DDBJ whole genome shotgun (WGS) entry which is preliminary data.</text>
</comment>
<evidence type="ECO:0000313" key="2">
    <source>
        <dbReference type="Proteomes" id="UP000324222"/>
    </source>
</evidence>
<dbReference type="AlphaFoldDB" id="A0A5B7GMF2"/>
<accession>A0A5B7GMF2</accession>
<keyword evidence="2" id="KW-1185">Reference proteome</keyword>
<name>A0A5B7GMF2_PORTR</name>
<reference evidence="1 2" key="1">
    <citation type="submission" date="2019-05" db="EMBL/GenBank/DDBJ databases">
        <title>Another draft genome of Portunus trituberculatus and its Hox gene families provides insights of decapod evolution.</title>
        <authorList>
            <person name="Jeong J.-H."/>
            <person name="Song I."/>
            <person name="Kim S."/>
            <person name="Choi T."/>
            <person name="Kim D."/>
            <person name="Ryu S."/>
            <person name="Kim W."/>
        </authorList>
    </citation>
    <scope>NUCLEOTIDE SEQUENCE [LARGE SCALE GENOMIC DNA]</scope>
    <source>
        <tissue evidence="1">Muscle</tissue>
    </source>
</reference>
<dbReference type="EMBL" id="VSRR010015001">
    <property type="protein sequence ID" value="MPC57694.1"/>
    <property type="molecule type" value="Genomic_DNA"/>
</dbReference>
<dbReference type="Proteomes" id="UP000324222">
    <property type="component" value="Unassembled WGS sequence"/>
</dbReference>
<organism evidence="1 2">
    <name type="scientific">Portunus trituberculatus</name>
    <name type="common">Swimming crab</name>
    <name type="synonym">Neptunus trituberculatus</name>
    <dbReference type="NCBI Taxonomy" id="210409"/>
    <lineage>
        <taxon>Eukaryota</taxon>
        <taxon>Metazoa</taxon>
        <taxon>Ecdysozoa</taxon>
        <taxon>Arthropoda</taxon>
        <taxon>Crustacea</taxon>
        <taxon>Multicrustacea</taxon>
        <taxon>Malacostraca</taxon>
        <taxon>Eumalacostraca</taxon>
        <taxon>Eucarida</taxon>
        <taxon>Decapoda</taxon>
        <taxon>Pleocyemata</taxon>
        <taxon>Brachyura</taxon>
        <taxon>Eubrachyura</taxon>
        <taxon>Portunoidea</taxon>
        <taxon>Portunidae</taxon>
        <taxon>Portuninae</taxon>
        <taxon>Portunus</taxon>
    </lineage>
</organism>